<organism evidence="3 4">
    <name type="scientific">Armadillidium nasatum</name>
    <dbReference type="NCBI Taxonomy" id="96803"/>
    <lineage>
        <taxon>Eukaryota</taxon>
        <taxon>Metazoa</taxon>
        <taxon>Ecdysozoa</taxon>
        <taxon>Arthropoda</taxon>
        <taxon>Crustacea</taxon>
        <taxon>Multicrustacea</taxon>
        <taxon>Malacostraca</taxon>
        <taxon>Eumalacostraca</taxon>
        <taxon>Peracarida</taxon>
        <taxon>Isopoda</taxon>
        <taxon>Oniscidea</taxon>
        <taxon>Crinocheta</taxon>
        <taxon>Armadillidiidae</taxon>
        <taxon>Armadillidium</taxon>
    </lineage>
</organism>
<reference evidence="3 4" key="1">
    <citation type="journal article" date="2019" name="PLoS Biol.">
        <title>Sex chromosomes control vertical transmission of feminizing Wolbachia symbionts in an isopod.</title>
        <authorList>
            <person name="Becking T."/>
            <person name="Chebbi M.A."/>
            <person name="Giraud I."/>
            <person name="Moumen B."/>
            <person name="Laverre T."/>
            <person name="Caubet Y."/>
            <person name="Peccoud J."/>
            <person name="Gilbert C."/>
            <person name="Cordaux R."/>
        </authorList>
    </citation>
    <scope>NUCLEOTIDE SEQUENCE [LARGE SCALE GENOMIC DNA]</scope>
    <source>
        <strain evidence="3">ANa2</strain>
        <tissue evidence="3">Whole body excluding digestive tract and cuticle</tissue>
    </source>
</reference>
<dbReference type="Gene3D" id="1.10.287.1490">
    <property type="match status" value="1"/>
</dbReference>
<comment type="caution">
    <text evidence="3">The sequence shown here is derived from an EMBL/GenBank/DDBJ whole genome shotgun (WGS) entry which is preliminary data.</text>
</comment>
<evidence type="ECO:0000313" key="4">
    <source>
        <dbReference type="Proteomes" id="UP000326759"/>
    </source>
</evidence>
<dbReference type="OrthoDB" id="6377156at2759"/>
<feature type="non-terminal residue" evidence="3">
    <location>
        <position position="565"/>
    </location>
</feature>
<proteinExistence type="predicted"/>
<evidence type="ECO:0000313" key="3">
    <source>
        <dbReference type="EMBL" id="KAB7499787.1"/>
    </source>
</evidence>
<evidence type="ECO:0000256" key="2">
    <source>
        <dbReference type="SAM" id="MobiDB-lite"/>
    </source>
</evidence>
<keyword evidence="4" id="KW-1185">Reference proteome</keyword>
<keyword evidence="1" id="KW-0175">Coiled coil</keyword>
<feature type="region of interest" description="Disordered" evidence="2">
    <location>
        <begin position="546"/>
        <end position="565"/>
    </location>
</feature>
<feature type="coiled-coil region" evidence="1">
    <location>
        <begin position="48"/>
        <end position="110"/>
    </location>
</feature>
<accession>A0A5N5T0T9</accession>
<dbReference type="Proteomes" id="UP000326759">
    <property type="component" value="Unassembled WGS sequence"/>
</dbReference>
<feature type="compositionally biased region" description="Polar residues" evidence="2">
    <location>
        <begin position="554"/>
        <end position="565"/>
    </location>
</feature>
<protein>
    <submittedName>
        <fullName evidence="3">Uncharacterized protein</fullName>
    </submittedName>
</protein>
<gene>
    <name evidence="3" type="ORF">Anas_12967</name>
</gene>
<name>A0A5N5T0T9_9CRUS</name>
<dbReference type="AlphaFoldDB" id="A0A5N5T0T9"/>
<dbReference type="EMBL" id="SEYY01016702">
    <property type="protein sequence ID" value="KAB7499787.1"/>
    <property type="molecule type" value="Genomic_DNA"/>
</dbReference>
<sequence length="565" mass="65287">MDRGRQDSFEIFRRDDVIRQLLSPSRRLNNDVFSSNFKDEEAKGKIDISKIEQKLECCRRNYDEKEERMLYLTSQLTNLQLEVSRLHGTLQQLRLQLDNKSELVVKLEYENRSLVRQLNEKSSVYEGIQKDFAHLISDIENKKKEIAEQKLTIGTLQDALVTSKINCDKLKNQYASESDYNSTFNMSFPSIMRLAEKDSTTVNSSRETLNPLSLTLPDIRSLNTDSIFSHKNCRDVASVTGNEEIRSANISRSLHSSLKSLSLSDEEESQICRDSSTSLHSRSTEAKSLAFTPSTSINSCSALSNNDYSSLLIQSPTDSGIGAEDFPNDLKTDRGVNHNSIKMNYGLNLYVRYGTQSPSQAPQQLGHLNEKEGQKPDHYERRCPSCRKGRLCTCRRAKSCNVRNDTSKVLELNLVIDELSSYLHEAHQMALTVEKERRWLERHLYPEEVYFYQESQRQQEALHRIRNESLFLISKLQNVKNDLHSHEKYDDHVTHLDDCRLFGKWFISKNRQFTLEEKFHEQEKDENLSKGIMVLMTKLDVNTETSFEDKSRKSNYSNSGKQNNL</sequence>
<evidence type="ECO:0000256" key="1">
    <source>
        <dbReference type="SAM" id="Coils"/>
    </source>
</evidence>